<keyword evidence="3 5" id="KW-0238">DNA-binding</keyword>
<dbReference type="InterPro" id="IPR044068">
    <property type="entry name" value="CB"/>
</dbReference>
<accession>A0ABT9XWC3</accession>
<reference evidence="10 11" key="1">
    <citation type="submission" date="2023-07" db="EMBL/GenBank/DDBJ databases">
        <title>Genomic Encyclopedia of Type Strains, Phase IV (KMG-IV): sequencing the most valuable type-strain genomes for metagenomic binning, comparative biology and taxonomic classification.</title>
        <authorList>
            <person name="Goeker M."/>
        </authorList>
    </citation>
    <scope>NUCLEOTIDE SEQUENCE [LARGE SCALE GENOMIC DNA]</scope>
    <source>
        <strain evidence="10 11">DSM 27594</strain>
    </source>
</reference>
<evidence type="ECO:0000256" key="1">
    <source>
        <dbReference type="ARBA" id="ARBA00008857"/>
    </source>
</evidence>
<dbReference type="Pfam" id="PF00239">
    <property type="entry name" value="Resolvase"/>
    <property type="match status" value="1"/>
</dbReference>
<dbReference type="InterPro" id="IPR011010">
    <property type="entry name" value="DNA_brk_join_enz"/>
</dbReference>
<evidence type="ECO:0000256" key="3">
    <source>
        <dbReference type="ARBA" id="ARBA00023125"/>
    </source>
</evidence>
<name>A0ABT9XWC3_9BACI</name>
<dbReference type="PROSITE" id="PS51900">
    <property type="entry name" value="CB"/>
    <property type="match status" value="1"/>
</dbReference>
<feature type="domain" description="Resolvase/invertase-type recombinase catalytic" evidence="7">
    <location>
        <begin position="252"/>
        <end position="297"/>
    </location>
</feature>
<dbReference type="PROSITE" id="PS51898">
    <property type="entry name" value="TYR_RECOMBINASE"/>
    <property type="match status" value="1"/>
</dbReference>
<evidence type="ECO:0000259" key="7">
    <source>
        <dbReference type="PROSITE" id="PS51736"/>
    </source>
</evidence>
<dbReference type="PROSITE" id="PS51736">
    <property type="entry name" value="RECOMBINASES_3"/>
    <property type="match status" value="1"/>
</dbReference>
<proteinExistence type="inferred from homology"/>
<dbReference type="PANTHER" id="PTHR30349:SF41">
    <property type="entry name" value="INTEGRASE_RECOMBINASE PROTEIN MJ0367-RELATED"/>
    <property type="match status" value="1"/>
</dbReference>
<comment type="similarity">
    <text evidence="1">Belongs to the 'phage' integrase family.</text>
</comment>
<keyword evidence="11" id="KW-1185">Reference proteome</keyword>
<dbReference type="SUPFAM" id="SSF56349">
    <property type="entry name" value="DNA breaking-rejoining enzymes"/>
    <property type="match status" value="1"/>
</dbReference>
<evidence type="ECO:0000259" key="8">
    <source>
        <dbReference type="PROSITE" id="PS51898"/>
    </source>
</evidence>
<dbReference type="PANTHER" id="PTHR30349">
    <property type="entry name" value="PHAGE INTEGRASE-RELATED"/>
    <property type="match status" value="1"/>
</dbReference>
<feature type="active site" description="O-(5'-phospho-DNA)-serine intermediate" evidence="6">
    <location>
        <position position="260"/>
    </location>
</feature>
<dbReference type="InterPro" id="IPR006118">
    <property type="entry name" value="Recombinase_CS"/>
</dbReference>
<feature type="domain" description="Tyr recombinase" evidence="8">
    <location>
        <begin position="126"/>
        <end position="297"/>
    </location>
</feature>
<dbReference type="InterPro" id="IPR010998">
    <property type="entry name" value="Integrase_recombinase_N"/>
</dbReference>
<keyword evidence="4" id="KW-0233">DNA recombination</keyword>
<evidence type="ECO:0000313" key="11">
    <source>
        <dbReference type="Proteomes" id="UP001224122"/>
    </source>
</evidence>
<dbReference type="InterPro" id="IPR036162">
    <property type="entry name" value="Resolvase-like_N_sf"/>
</dbReference>
<dbReference type="Gene3D" id="3.40.50.1390">
    <property type="entry name" value="Resolvase, N-terminal catalytic domain"/>
    <property type="match status" value="1"/>
</dbReference>
<gene>
    <name evidence="10" type="ORF">J2S10_003050</name>
</gene>
<organism evidence="10 11">
    <name type="scientific">Neobacillus ginsengisoli</name>
    <dbReference type="NCBI Taxonomy" id="904295"/>
    <lineage>
        <taxon>Bacteria</taxon>
        <taxon>Bacillati</taxon>
        <taxon>Bacillota</taxon>
        <taxon>Bacilli</taxon>
        <taxon>Bacillales</taxon>
        <taxon>Bacillaceae</taxon>
        <taxon>Neobacillus</taxon>
    </lineage>
</organism>
<dbReference type="CDD" id="cd00397">
    <property type="entry name" value="DNA_BRE_C"/>
    <property type="match status" value="1"/>
</dbReference>
<comment type="caution">
    <text evidence="10">The sequence shown here is derived from an EMBL/GenBank/DDBJ whole genome shotgun (WGS) entry which is preliminary data.</text>
</comment>
<dbReference type="Gene3D" id="1.10.443.10">
    <property type="entry name" value="Intergrase catalytic core"/>
    <property type="match status" value="1"/>
</dbReference>
<sequence>MRKSVRKHGRTMTSIKVTESFTMCEMFERFMWFKQSEGLAPRTIEEYRIHFQWLLDYLEEDLSREQMTLDVFLGWADFMLNDKGLQPTTVNIRVRTMRAFLRWCYLENLIDTPIHERFKPIKTAEDTIEALSVSEIKTLLNAFDESTFVGFRDKVMVMVLLDSMVRISELLSMKRSNVDFKAGVIKLEAMNTKTRKAREVPLSSKTMKLLKEYFIESEDFGEDLLFLTYDGREMVSNTWRTRLHEVANLTGIIFGYIRVSSKDQNIDRQLNEMLKLGINERDIFIDKESGKNFNRPQ</sequence>
<dbReference type="InterPro" id="IPR013762">
    <property type="entry name" value="Integrase-like_cat_sf"/>
</dbReference>
<evidence type="ECO:0000256" key="5">
    <source>
        <dbReference type="PROSITE-ProRule" id="PRU01248"/>
    </source>
</evidence>
<evidence type="ECO:0000256" key="2">
    <source>
        <dbReference type="ARBA" id="ARBA00022908"/>
    </source>
</evidence>
<evidence type="ECO:0000256" key="4">
    <source>
        <dbReference type="ARBA" id="ARBA00023172"/>
    </source>
</evidence>
<protein>
    <submittedName>
        <fullName evidence="10">Integrase/recombinase XerD</fullName>
    </submittedName>
</protein>
<evidence type="ECO:0000256" key="6">
    <source>
        <dbReference type="PROSITE-ProRule" id="PRU10137"/>
    </source>
</evidence>
<keyword evidence="2" id="KW-0229">DNA integration</keyword>
<dbReference type="InterPro" id="IPR050090">
    <property type="entry name" value="Tyrosine_recombinase_XerCD"/>
</dbReference>
<dbReference type="InterPro" id="IPR006119">
    <property type="entry name" value="Resolv_N"/>
</dbReference>
<dbReference type="SUPFAM" id="SSF53041">
    <property type="entry name" value="Resolvase-like"/>
    <property type="match status" value="1"/>
</dbReference>
<dbReference type="PROSITE" id="PS00397">
    <property type="entry name" value="RECOMBINASES_1"/>
    <property type="match status" value="1"/>
</dbReference>
<dbReference type="Gene3D" id="1.10.150.130">
    <property type="match status" value="1"/>
</dbReference>
<dbReference type="EMBL" id="JAUSTW010000004">
    <property type="protein sequence ID" value="MDQ0199868.1"/>
    <property type="molecule type" value="Genomic_DNA"/>
</dbReference>
<evidence type="ECO:0000313" key="10">
    <source>
        <dbReference type="EMBL" id="MDQ0199868.1"/>
    </source>
</evidence>
<feature type="domain" description="Core-binding (CB)" evidence="9">
    <location>
        <begin position="21"/>
        <end position="105"/>
    </location>
</feature>
<evidence type="ECO:0000259" key="9">
    <source>
        <dbReference type="PROSITE" id="PS51900"/>
    </source>
</evidence>
<dbReference type="InterPro" id="IPR002104">
    <property type="entry name" value="Integrase_catalytic"/>
</dbReference>
<dbReference type="Pfam" id="PF00589">
    <property type="entry name" value="Phage_integrase"/>
    <property type="match status" value="1"/>
</dbReference>
<dbReference type="Proteomes" id="UP001224122">
    <property type="component" value="Unassembled WGS sequence"/>
</dbReference>